<dbReference type="InterPro" id="IPR024370">
    <property type="entry name" value="PBP_domain"/>
</dbReference>
<evidence type="ECO:0000313" key="6">
    <source>
        <dbReference type="Proteomes" id="UP000034071"/>
    </source>
</evidence>
<dbReference type="GO" id="GO:0016020">
    <property type="term" value="C:membrane"/>
    <property type="evidence" value="ECO:0007669"/>
    <property type="project" value="UniProtKB-UniRule"/>
</dbReference>
<dbReference type="Gene3D" id="3.30.1330.60">
    <property type="entry name" value="OmpA-like domain"/>
    <property type="match status" value="1"/>
</dbReference>
<dbReference type="OrthoDB" id="9790048at2"/>
<dbReference type="AlphaFoldDB" id="A0A0F6RD63"/>
<dbReference type="STRING" id="914150.TQ33_2084"/>
<feature type="signal peptide" evidence="3">
    <location>
        <begin position="1"/>
        <end position="23"/>
    </location>
</feature>
<dbReference type="SUPFAM" id="SSF53850">
    <property type="entry name" value="Periplasmic binding protein-like II"/>
    <property type="match status" value="1"/>
</dbReference>
<evidence type="ECO:0000259" key="4">
    <source>
        <dbReference type="PROSITE" id="PS51123"/>
    </source>
</evidence>
<dbReference type="CDD" id="cd07185">
    <property type="entry name" value="OmpA_C-like"/>
    <property type="match status" value="1"/>
</dbReference>
<name>A0A0F6RD63_9GAMM</name>
<evidence type="ECO:0000313" key="5">
    <source>
        <dbReference type="EMBL" id="AKE53013.1"/>
    </source>
</evidence>
<proteinExistence type="predicted"/>
<dbReference type="InterPro" id="IPR050811">
    <property type="entry name" value="Phosphate_ABC_transporter"/>
</dbReference>
<dbReference type="PROSITE" id="PS51123">
    <property type="entry name" value="OMPA_2"/>
    <property type="match status" value="1"/>
</dbReference>
<dbReference type="Proteomes" id="UP000034071">
    <property type="component" value="Chromosome"/>
</dbReference>
<protein>
    <submittedName>
        <fullName evidence="5">OmpA/MotB domain protein</fullName>
    </submittedName>
</protein>
<sequence>MIHQCFRRIITTLLLLTAFPSIATNLDISQQQAQKLHQAEILFTMKGSNTIGEKLAPALAAKYLIERGATETEIIQTHTVEKTVIGTMQNGDIQAIDIKAHGSSTGFKALADSNTDIAMSSRRVKDKERQSLMGQYGDLKAMANEYTIAVDGLAVIVHPDLNIKQLNTKQLSMIFSGELTNWRELGGINQPISVFARDDNSGTYDTFKSLVLKRHKVTLSDNAKRYESSGELSEQVSSTFGAIGFVALPYVNKAKAIAVSEEGVALSFKPNKFTVSTEDYVLSRRLYLYYPSNNSNKYAQDFMNFVLGNKAQTVVEQNHLISLKVNDATVRFNRNYPPRYLNMIRESKRLSITFHFDQNLELDNKGKRDIARLAEYVKNRRLKDLFVFGFSAESGDAEKDKALSESLANQITEQLKASGITPFYTQGYGSRGAIASNETANGKAKNQRVEIWVGR</sequence>
<dbReference type="PANTHER" id="PTHR30570:SF1">
    <property type="entry name" value="PHOSPHATE-BINDING PROTEIN PSTS"/>
    <property type="match status" value="1"/>
</dbReference>
<evidence type="ECO:0000256" key="1">
    <source>
        <dbReference type="ARBA" id="ARBA00022729"/>
    </source>
</evidence>
<evidence type="ECO:0000256" key="2">
    <source>
        <dbReference type="PROSITE-ProRule" id="PRU00473"/>
    </source>
</evidence>
<reference evidence="5 6" key="1">
    <citation type="submission" date="2015-02" db="EMBL/GenBank/DDBJ databases">
        <title>Complete genome sequence of Kangiella geojedonensis strain YCS-5T.</title>
        <authorList>
            <person name="Kim K.M."/>
        </authorList>
    </citation>
    <scope>NUCLEOTIDE SEQUENCE [LARGE SCALE GENOMIC DNA]</scope>
    <source>
        <strain evidence="5 6">YCS-5</strain>
    </source>
</reference>
<dbReference type="EMBL" id="CP010975">
    <property type="protein sequence ID" value="AKE53013.1"/>
    <property type="molecule type" value="Genomic_DNA"/>
</dbReference>
<dbReference type="CDD" id="cd13653">
    <property type="entry name" value="PBP2_phosphate_like_1"/>
    <property type="match status" value="1"/>
</dbReference>
<accession>A0A0F6RD63</accession>
<keyword evidence="1 3" id="KW-0732">Signal</keyword>
<feature type="domain" description="OmpA-like" evidence="4">
    <location>
        <begin position="343"/>
        <end position="455"/>
    </location>
</feature>
<dbReference type="InterPro" id="IPR006665">
    <property type="entry name" value="OmpA-like"/>
</dbReference>
<evidence type="ECO:0000256" key="3">
    <source>
        <dbReference type="SAM" id="SignalP"/>
    </source>
</evidence>
<feature type="chain" id="PRO_5002509183" evidence="3">
    <location>
        <begin position="24"/>
        <end position="455"/>
    </location>
</feature>
<dbReference type="SUPFAM" id="SSF103088">
    <property type="entry name" value="OmpA-like"/>
    <property type="match status" value="1"/>
</dbReference>
<dbReference type="Pfam" id="PF12849">
    <property type="entry name" value="PBP_like_2"/>
    <property type="match status" value="1"/>
</dbReference>
<dbReference type="PANTHER" id="PTHR30570">
    <property type="entry name" value="PERIPLASMIC PHOSPHATE BINDING COMPONENT OF PHOSPHATE ABC TRANSPORTER"/>
    <property type="match status" value="1"/>
</dbReference>
<dbReference type="Pfam" id="PF00691">
    <property type="entry name" value="OmpA"/>
    <property type="match status" value="1"/>
</dbReference>
<gene>
    <name evidence="5" type="ORF">TQ33_2084</name>
</gene>
<dbReference type="InterPro" id="IPR036737">
    <property type="entry name" value="OmpA-like_sf"/>
</dbReference>
<keyword evidence="6" id="KW-1185">Reference proteome</keyword>
<organism evidence="5 6">
    <name type="scientific">Kangiella geojedonensis</name>
    <dbReference type="NCBI Taxonomy" id="914150"/>
    <lineage>
        <taxon>Bacteria</taxon>
        <taxon>Pseudomonadati</taxon>
        <taxon>Pseudomonadota</taxon>
        <taxon>Gammaproteobacteria</taxon>
        <taxon>Kangiellales</taxon>
        <taxon>Kangiellaceae</taxon>
        <taxon>Kangiella</taxon>
    </lineage>
</organism>
<dbReference type="KEGG" id="kge:TQ33_2084"/>
<dbReference type="Gene3D" id="3.40.190.10">
    <property type="entry name" value="Periplasmic binding protein-like II"/>
    <property type="match status" value="2"/>
</dbReference>
<dbReference type="HOGENOM" id="CLU_026228_8_0_6"/>
<dbReference type="RefSeq" id="WP_052735287.1">
    <property type="nucleotide sequence ID" value="NZ_CP010975.1"/>
</dbReference>
<keyword evidence="2" id="KW-0472">Membrane</keyword>